<evidence type="ECO:0000259" key="2">
    <source>
        <dbReference type="PROSITE" id="PS50846"/>
    </source>
</evidence>
<dbReference type="InterPro" id="IPR006121">
    <property type="entry name" value="HMA_dom"/>
</dbReference>
<evidence type="ECO:0000313" key="4">
    <source>
        <dbReference type="Proteomes" id="UP001341281"/>
    </source>
</evidence>
<dbReference type="PANTHER" id="PTHR46932:SF12">
    <property type="entry name" value="HEAVY METAL-ASSOCIATED ISOPRENYLATED PLANT PROTEIN 47"/>
    <property type="match status" value="1"/>
</dbReference>
<dbReference type="EMBL" id="CP144749">
    <property type="protein sequence ID" value="WVZ74815.1"/>
    <property type="molecule type" value="Genomic_DNA"/>
</dbReference>
<accession>A0AAQ3WV81</accession>
<protein>
    <recommendedName>
        <fullName evidence="2">HMA domain-containing protein</fullName>
    </recommendedName>
</protein>
<dbReference type="GO" id="GO:0046872">
    <property type="term" value="F:metal ion binding"/>
    <property type="evidence" value="ECO:0007669"/>
    <property type="project" value="InterPro"/>
</dbReference>
<dbReference type="PROSITE" id="PS50846">
    <property type="entry name" value="HMA_2"/>
    <property type="match status" value="1"/>
</dbReference>
<dbReference type="InterPro" id="IPR042885">
    <property type="entry name" value="HIPP47/16"/>
</dbReference>
<dbReference type="Gene3D" id="3.30.70.100">
    <property type="match status" value="1"/>
</dbReference>
<keyword evidence="4" id="KW-1185">Reference proteome</keyword>
<feature type="domain" description="HMA" evidence="2">
    <location>
        <begin position="3"/>
        <end position="72"/>
    </location>
</feature>
<reference evidence="3 4" key="1">
    <citation type="submission" date="2024-02" db="EMBL/GenBank/DDBJ databases">
        <title>High-quality chromosome-scale genome assembly of Pensacola bahiagrass (Paspalum notatum Flugge var. saurae).</title>
        <authorList>
            <person name="Vega J.M."/>
            <person name="Podio M."/>
            <person name="Orjuela J."/>
            <person name="Siena L.A."/>
            <person name="Pessino S.C."/>
            <person name="Combes M.C."/>
            <person name="Mariac C."/>
            <person name="Albertini E."/>
            <person name="Pupilli F."/>
            <person name="Ortiz J.P.A."/>
            <person name="Leblanc O."/>
        </authorList>
    </citation>
    <scope>NUCLEOTIDE SEQUENCE [LARGE SCALE GENOMIC DNA]</scope>
    <source>
        <strain evidence="3">R1</strain>
        <tissue evidence="3">Leaf</tissue>
    </source>
</reference>
<evidence type="ECO:0000256" key="1">
    <source>
        <dbReference type="SAM" id="MobiDB-lite"/>
    </source>
</evidence>
<gene>
    <name evidence="3" type="ORF">U9M48_022947</name>
</gene>
<feature type="compositionally biased region" description="Low complexity" evidence="1">
    <location>
        <begin position="193"/>
        <end position="205"/>
    </location>
</feature>
<evidence type="ECO:0000313" key="3">
    <source>
        <dbReference type="EMBL" id="WVZ74815.1"/>
    </source>
</evidence>
<organism evidence="3 4">
    <name type="scientific">Paspalum notatum var. saurae</name>
    <dbReference type="NCBI Taxonomy" id="547442"/>
    <lineage>
        <taxon>Eukaryota</taxon>
        <taxon>Viridiplantae</taxon>
        <taxon>Streptophyta</taxon>
        <taxon>Embryophyta</taxon>
        <taxon>Tracheophyta</taxon>
        <taxon>Spermatophyta</taxon>
        <taxon>Magnoliopsida</taxon>
        <taxon>Liliopsida</taxon>
        <taxon>Poales</taxon>
        <taxon>Poaceae</taxon>
        <taxon>PACMAD clade</taxon>
        <taxon>Panicoideae</taxon>
        <taxon>Andropogonodae</taxon>
        <taxon>Paspaleae</taxon>
        <taxon>Paspalinae</taxon>
        <taxon>Paspalum</taxon>
    </lineage>
</organism>
<dbReference type="Proteomes" id="UP001341281">
    <property type="component" value="Chromosome 05"/>
</dbReference>
<proteinExistence type="predicted"/>
<feature type="region of interest" description="Disordered" evidence="1">
    <location>
        <begin position="162"/>
        <end position="215"/>
    </location>
</feature>
<sequence length="215" mass="22782">MAKQKIVIKVPMGSERCRSKAMALVAATGGVDSVAIAGDGKDRVVVVGEGVDSVGLTTALRKKMGGAELVEVGEDKKKEEKKPDPVVVAELPWQYYYYPQPPAVVYDQQAAAGYYSPPGSTCSIISLGPNNETNHHLSLRRQLRGASCAPLTILGLGGPPFPARDVRATVPRPPRPRPASSVLKRPPGDCSISLSRAGPLSASRLSSRRSDRSAL</sequence>
<dbReference type="AlphaFoldDB" id="A0AAQ3WV81"/>
<dbReference type="PANTHER" id="PTHR46932">
    <property type="entry name" value="HEAVY METAL-ASSOCIATED ISOPRENYLATED PLANT PROTEIN 47"/>
    <property type="match status" value="1"/>
</dbReference>
<name>A0AAQ3WV81_PASNO</name>